<dbReference type="SUPFAM" id="SSF100950">
    <property type="entry name" value="NagB/RpiA/CoA transferase-like"/>
    <property type="match status" value="1"/>
</dbReference>
<dbReference type="PANTHER" id="PTHR43682:SF1">
    <property type="entry name" value="LACTATE UTILIZATION PROTEIN C"/>
    <property type="match status" value="1"/>
</dbReference>
<accession>A0A1L3GRG5</accession>
<dbReference type="OrthoDB" id="9794187at2"/>
<name>A0A1L3GRG5_9BACT</name>
<dbReference type="InterPro" id="IPR037171">
    <property type="entry name" value="NagB/RpiA_transferase-like"/>
</dbReference>
<gene>
    <name evidence="2" type="ORF">A7E78_12180</name>
</gene>
<dbReference type="EMBL" id="CP015519">
    <property type="protein sequence ID" value="APG28532.1"/>
    <property type="molecule type" value="Genomic_DNA"/>
</dbReference>
<protein>
    <recommendedName>
        <fullName evidence="1">LUD domain-containing protein</fullName>
    </recommendedName>
</protein>
<dbReference type="Pfam" id="PF02589">
    <property type="entry name" value="LUD_dom"/>
    <property type="match status" value="1"/>
</dbReference>
<dbReference type="InterPro" id="IPR024185">
    <property type="entry name" value="FTHF_cligase-like_sf"/>
</dbReference>
<evidence type="ECO:0000259" key="1">
    <source>
        <dbReference type="Pfam" id="PF02589"/>
    </source>
</evidence>
<dbReference type="Gene3D" id="3.40.50.10420">
    <property type="entry name" value="NagB/RpiA/CoA transferase-like"/>
    <property type="match status" value="1"/>
</dbReference>
<dbReference type="STRING" id="1842532.A7E78_12180"/>
<dbReference type="PANTHER" id="PTHR43682">
    <property type="entry name" value="LACTATE UTILIZATION PROTEIN C"/>
    <property type="match status" value="1"/>
</dbReference>
<feature type="domain" description="LUD" evidence="1">
    <location>
        <begin position="4"/>
        <end position="174"/>
    </location>
</feature>
<proteinExistence type="predicted"/>
<dbReference type="RefSeq" id="WP_072284559.1">
    <property type="nucleotide sequence ID" value="NZ_CP015519.1"/>
</dbReference>
<evidence type="ECO:0000313" key="3">
    <source>
        <dbReference type="Proteomes" id="UP000182517"/>
    </source>
</evidence>
<organism evidence="2 3">
    <name type="scientific">Syntrophotalea acetylenivorans</name>
    <dbReference type="NCBI Taxonomy" id="1842532"/>
    <lineage>
        <taxon>Bacteria</taxon>
        <taxon>Pseudomonadati</taxon>
        <taxon>Thermodesulfobacteriota</taxon>
        <taxon>Desulfuromonadia</taxon>
        <taxon>Desulfuromonadales</taxon>
        <taxon>Syntrophotaleaceae</taxon>
        <taxon>Syntrophotalea</taxon>
    </lineage>
</organism>
<dbReference type="InterPro" id="IPR003741">
    <property type="entry name" value="LUD_dom"/>
</dbReference>
<dbReference type="AlphaFoldDB" id="A0A1L3GRG5"/>
<dbReference type="KEGG" id="pef:A7E78_12180"/>
<sequence>METLERFITAADRVGARVVRCLDRTALVDYIARHAEGPVLLPDFASGRRLGLAEALRQSGCEVLTEHFRAGAARASAGVTGANFALADTGTVVLDSTDEALRLASTLPQRHFVILDPRKILPDGLAAVGPLRALQRRRSPDFIAFITGPSRTADIERVLTIGVHGPAELHILLLEGVSEDPLES</sequence>
<reference evidence="2 3" key="1">
    <citation type="journal article" date="2017" name="Genome Announc.">
        <title>Complete Genome Sequences of Two Acetylene-Fermenting Pelobacter acetylenicus Strains.</title>
        <authorList>
            <person name="Sutton J.M."/>
            <person name="Baesman S.M."/>
            <person name="Fierst J.L."/>
            <person name="Poret-Peterson A.T."/>
            <person name="Oremland R.S."/>
            <person name="Dunlap D.S."/>
            <person name="Akob D.M."/>
        </authorList>
    </citation>
    <scope>NUCLEOTIDE SEQUENCE [LARGE SCALE GENOMIC DNA]</scope>
    <source>
        <strain evidence="2 3">SFB93</strain>
    </source>
</reference>
<dbReference type="Proteomes" id="UP000182517">
    <property type="component" value="Chromosome"/>
</dbReference>
<evidence type="ECO:0000313" key="2">
    <source>
        <dbReference type="EMBL" id="APG28532.1"/>
    </source>
</evidence>
<keyword evidence="3" id="KW-1185">Reference proteome</keyword>